<sequence length="199" mass="22752">MMLTLQEKALLVKLLYLNQQNSVAAVKEFRRMQQIRRGPMSPCALLKKVQEFETTGQLGILPGRGRKQIPSSSVEDVGTAVVEASNQSPHGSDVAPPDIDRHIKKLLRQHFTDAREISRHFPTAWPPRSPDITPCDFWLWSFLKDNIYRKRPATLPDLKDSIRRHVLDIPAESLRLAVVNMVLRLEHIVEHEGGHIEQF</sequence>
<dbReference type="Gene3D" id="3.30.420.10">
    <property type="entry name" value="Ribonuclease H-like superfamily/Ribonuclease H"/>
    <property type="match status" value="1"/>
</dbReference>
<dbReference type="EMBL" id="BGPR01001027">
    <property type="protein sequence ID" value="GBM43349.1"/>
    <property type="molecule type" value="Genomic_DNA"/>
</dbReference>
<dbReference type="OrthoDB" id="7787442at2759"/>
<name>A0A4Y2FSK6_ARAVE</name>
<keyword evidence="2" id="KW-1185">Reference proteome</keyword>
<dbReference type="AlphaFoldDB" id="A0A4Y2FSK6"/>
<accession>A0A4Y2FSK6</accession>
<comment type="caution">
    <text evidence="1">The sequence shown here is derived from an EMBL/GenBank/DDBJ whole genome shotgun (WGS) entry which is preliminary data.</text>
</comment>
<proteinExistence type="predicted"/>
<evidence type="ECO:0008006" key="3">
    <source>
        <dbReference type="Google" id="ProtNLM"/>
    </source>
</evidence>
<gene>
    <name evidence="1" type="ORF">AVEN_166094_1</name>
</gene>
<evidence type="ECO:0000313" key="2">
    <source>
        <dbReference type="Proteomes" id="UP000499080"/>
    </source>
</evidence>
<dbReference type="Proteomes" id="UP000499080">
    <property type="component" value="Unassembled WGS sequence"/>
</dbReference>
<dbReference type="InterPro" id="IPR036397">
    <property type="entry name" value="RNaseH_sf"/>
</dbReference>
<reference evidence="1 2" key="1">
    <citation type="journal article" date="2019" name="Sci. Rep.">
        <title>Orb-weaving spider Araneus ventricosus genome elucidates the spidroin gene catalogue.</title>
        <authorList>
            <person name="Kono N."/>
            <person name="Nakamura H."/>
            <person name="Ohtoshi R."/>
            <person name="Moran D.A.P."/>
            <person name="Shinohara A."/>
            <person name="Yoshida Y."/>
            <person name="Fujiwara M."/>
            <person name="Mori M."/>
            <person name="Tomita M."/>
            <person name="Arakawa K."/>
        </authorList>
    </citation>
    <scope>NUCLEOTIDE SEQUENCE [LARGE SCALE GENOMIC DNA]</scope>
</reference>
<evidence type="ECO:0000313" key="1">
    <source>
        <dbReference type="EMBL" id="GBM43349.1"/>
    </source>
</evidence>
<organism evidence="1 2">
    <name type="scientific">Araneus ventricosus</name>
    <name type="common">Orbweaver spider</name>
    <name type="synonym">Epeira ventricosa</name>
    <dbReference type="NCBI Taxonomy" id="182803"/>
    <lineage>
        <taxon>Eukaryota</taxon>
        <taxon>Metazoa</taxon>
        <taxon>Ecdysozoa</taxon>
        <taxon>Arthropoda</taxon>
        <taxon>Chelicerata</taxon>
        <taxon>Arachnida</taxon>
        <taxon>Araneae</taxon>
        <taxon>Araneomorphae</taxon>
        <taxon>Entelegynae</taxon>
        <taxon>Araneoidea</taxon>
        <taxon>Araneidae</taxon>
        <taxon>Araneus</taxon>
    </lineage>
</organism>
<dbReference type="GO" id="GO:0003676">
    <property type="term" value="F:nucleic acid binding"/>
    <property type="evidence" value="ECO:0007669"/>
    <property type="project" value="InterPro"/>
</dbReference>
<dbReference type="PANTHER" id="PTHR47326:SF1">
    <property type="entry name" value="HTH PSQ-TYPE DOMAIN-CONTAINING PROTEIN"/>
    <property type="match status" value="1"/>
</dbReference>
<protein>
    <recommendedName>
        <fullName evidence="3">DUF4817 domain-containing protein</fullName>
    </recommendedName>
</protein>
<dbReference type="PANTHER" id="PTHR47326">
    <property type="entry name" value="TRANSPOSABLE ELEMENT TC3 TRANSPOSASE-LIKE PROTEIN"/>
    <property type="match status" value="1"/>
</dbReference>